<evidence type="ECO:0000256" key="1">
    <source>
        <dbReference type="ARBA" id="ARBA00007409"/>
    </source>
</evidence>
<dbReference type="InterPro" id="IPR004046">
    <property type="entry name" value="GST_C"/>
</dbReference>
<reference evidence="5 6" key="1">
    <citation type="journal article" date="2020" name="bioRxiv">
        <title>Whole genome comparisons of ergot fungi reveals the divergence and evolution of species within the genus Claviceps are the result of varying mechanisms driving genome evolution and host range expansion.</title>
        <authorList>
            <person name="Wyka S.A."/>
            <person name="Mondo S.J."/>
            <person name="Liu M."/>
            <person name="Dettman J."/>
            <person name="Nalam V."/>
            <person name="Broders K.D."/>
        </authorList>
    </citation>
    <scope>NUCLEOTIDE SEQUENCE [LARGE SCALE GENOMIC DNA]</scope>
    <source>
        <strain evidence="5 6">LM583</strain>
    </source>
</reference>
<sequence>MAIETDITLYAHPFNGPNEASITIAMSILDLQFKVITVDASKEEHRQVWYRKLNPNSLDYEGSLPVITDTFPNGEILTLFETGTILEYLADRYDLESRIKPRDCLKSEMKVISWLYWSLGQFAPLLEQIIKFDHYVATEQTGSMYPLLTTYLLAAGDQQRDQQIADYLSNQSRRYFRILDDLILKSHGCMIGDRPTIADIACVTWASLHNNKQPGNFLEEFPNVQRWLENMIIWTGGRKGTTTGQLDAVSAKVLDLRITGST</sequence>
<dbReference type="PANTHER" id="PTHR44051">
    <property type="entry name" value="GLUTATHIONE S-TRANSFERASE-RELATED"/>
    <property type="match status" value="1"/>
</dbReference>
<evidence type="ECO:0008006" key="7">
    <source>
        <dbReference type="Google" id="ProtNLM"/>
    </source>
</evidence>
<gene>
    <name evidence="5" type="ORF">E4U57_000287</name>
</gene>
<evidence type="ECO:0000313" key="5">
    <source>
        <dbReference type="EMBL" id="KAG5960127.1"/>
    </source>
</evidence>
<feature type="domain" description="GST N-terminal" evidence="3">
    <location>
        <begin position="5"/>
        <end position="97"/>
    </location>
</feature>
<dbReference type="Gene3D" id="1.20.1050.130">
    <property type="match status" value="1"/>
</dbReference>
<protein>
    <recommendedName>
        <fullName evidence="7">Glutathione S-transferase</fullName>
    </recommendedName>
</protein>
<dbReference type="InterPro" id="IPR040079">
    <property type="entry name" value="Glutathione_S-Trfase"/>
</dbReference>
<accession>A0ABQ7PD67</accession>
<dbReference type="SUPFAM" id="SSF52833">
    <property type="entry name" value="Thioredoxin-like"/>
    <property type="match status" value="1"/>
</dbReference>
<organism evidence="5 6">
    <name type="scientific">Claviceps arundinis</name>
    <dbReference type="NCBI Taxonomy" id="1623583"/>
    <lineage>
        <taxon>Eukaryota</taxon>
        <taxon>Fungi</taxon>
        <taxon>Dikarya</taxon>
        <taxon>Ascomycota</taxon>
        <taxon>Pezizomycotina</taxon>
        <taxon>Sordariomycetes</taxon>
        <taxon>Hypocreomycetidae</taxon>
        <taxon>Hypocreales</taxon>
        <taxon>Clavicipitaceae</taxon>
        <taxon>Claviceps</taxon>
    </lineage>
</organism>
<evidence type="ECO:0000259" key="3">
    <source>
        <dbReference type="PROSITE" id="PS50404"/>
    </source>
</evidence>
<evidence type="ECO:0000313" key="6">
    <source>
        <dbReference type="Proteomes" id="UP000742024"/>
    </source>
</evidence>
<dbReference type="InterPro" id="IPR036249">
    <property type="entry name" value="Thioredoxin-like_sf"/>
</dbReference>
<dbReference type="SFLD" id="SFLDG00358">
    <property type="entry name" value="Main_(cytGST)"/>
    <property type="match status" value="1"/>
</dbReference>
<evidence type="ECO:0000256" key="2">
    <source>
        <dbReference type="RuleBase" id="RU003494"/>
    </source>
</evidence>
<comment type="caution">
    <text evidence="5">The sequence shown here is derived from an EMBL/GenBank/DDBJ whole genome shotgun (WGS) entry which is preliminary data.</text>
</comment>
<dbReference type="SFLD" id="SFLDS00019">
    <property type="entry name" value="Glutathione_Transferase_(cytos"/>
    <property type="match status" value="1"/>
</dbReference>
<dbReference type="EMBL" id="SRPR01000105">
    <property type="protein sequence ID" value="KAG5960127.1"/>
    <property type="molecule type" value="Genomic_DNA"/>
</dbReference>
<keyword evidence="6" id="KW-1185">Reference proteome</keyword>
<dbReference type="SUPFAM" id="SSF47616">
    <property type="entry name" value="GST C-terminal domain-like"/>
    <property type="match status" value="1"/>
</dbReference>
<dbReference type="InterPro" id="IPR036282">
    <property type="entry name" value="Glutathione-S-Trfase_C_sf"/>
</dbReference>
<feature type="domain" description="GST C-terminal" evidence="4">
    <location>
        <begin position="104"/>
        <end position="250"/>
    </location>
</feature>
<evidence type="ECO:0000259" key="4">
    <source>
        <dbReference type="PROSITE" id="PS50405"/>
    </source>
</evidence>
<dbReference type="Pfam" id="PF00043">
    <property type="entry name" value="GST_C"/>
    <property type="match status" value="1"/>
</dbReference>
<dbReference type="PROSITE" id="PS50405">
    <property type="entry name" value="GST_CTER"/>
    <property type="match status" value="1"/>
</dbReference>
<proteinExistence type="inferred from homology"/>
<dbReference type="InterPro" id="IPR010987">
    <property type="entry name" value="Glutathione-S-Trfase_C-like"/>
</dbReference>
<dbReference type="PROSITE" id="PS50404">
    <property type="entry name" value="GST_NTER"/>
    <property type="match status" value="1"/>
</dbReference>
<dbReference type="PANTHER" id="PTHR44051:SF8">
    <property type="entry name" value="GLUTATHIONE S-TRANSFERASE GSTA"/>
    <property type="match status" value="1"/>
</dbReference>
<dbReference type="Pfam" id="PF02798">
    <property type="entry name" value="GST_N"/>
    <property type="match status" value="1"/>
</dbReference>
<comment type="similarity">
    <text evidence="1 2">Belongs to the GST superfamily.</text>
</comment>
<name>A0ABQ7PD67_9HYPO</name>
<dbReference type="InterPro" id="IPR004045">
    <property type="entry name" value="Glutathione_S-Trfase_N"/>
</dbReference>
<dbReference type="Proteomes" id="UP000742024">
    <property type="component" value="Unassembled WGS sequence"/>
</dbReference>